<dbReference type="AlphaFoldDB" id="A0ABD1XY70"/>
<dbReference type="EMBL" id="JBHFFA010000007">
    <property type="protein sequence ID" value="KAL2613894.1"/>
    <property type="molecule type" value="Genomic_DNA"/>
</dbReference>
<sequence length="90" mass="10149">MTVCELERRGGGSCNGIRNNFCSSFGSLSGFFRVFSSCLVLYSACTRPSSRVQYLLGCLRNLERYNPTSRFRIFRLRPINAVASVHMELA</sequence>
<dbReference type="Proteomes" id="UP001605036">
    <property type="component" value="Unassembled WGS sequence"/>
</dbReference>
<gene>
    <name evidence="1" type="ORF">R1flu_025586</name>
</gene>
<accession>A0ABD1XY70</accession>
<name>A0ABD1XY70_9MARC</name>
<comment type="caution">
    <text evidence="1">The sequence shown here is derived from an EMBL/GenBank/DDBJ whole genome shotgun (WGS) entry which is preliminary data.</text>
</comment>
<keyword evidence="2" id="KW-1185">Reference proteome</keyword>
<protein>
    <submittedName>
        <fullName evidence="1">Uncharacterized protein</fullName>
    </submittedName>
</protein>
<evidence type="ECO:0000313" key="2">
    <source>
        <dbReference type="Proteomes" id="UP001605036"/>
    </source>
</evidence>
<evidence type="ECO:0000313" key="1">
    <source>
        <dbReference type="EMBL" id="KAL2613894.1"/>
    </source>
</evidence>
<reference evidence="1 2" key="1">
    <citation type="submission" date="2024-09" db="EMBL/GenBank/DDBJ databases">
        <title>Chromosome-scale assembly of Riccia fluitans.</title>
        <authorList>
            <person name="Paukszto L."/>
            <person name="Sawicki J."/>
            <person name="Karawczyk K."/>
            <person name="Piernik-Szablinska J."/>
            <person name="Szczecinska M."/>
            <person name="Mazdziarz M."/>
        </authorList>
    </citation>
    <scope>NUCLEOTIDE SEQUENCE [LARGE SCALE GENOMIC DNA]</scope>
    <source>
        <strain evidence="1">Rf_01</strain>
        <tissue evidence="1">Aerial parts of the thallus</tissue>
    </source>
</reference>
<proteinExistence type="predicted"/>
<organism evidence="1 2">
    <name type="scientific">Riccia fluitans</name>
    <dbReference type="NCBI Taxonomy" id="41844"/>
    <lineage>
        <taxon>Eukaryota</taxon>
        <taxon>Viridiplantae</taxon>
        <taxon>Streptophyta</taxon>
        <taxon>Embryophyta</taxon>
        <taxon>Marchantiophyta</taxon>
        <taxon>Marchantiopsida</taxon>
        <taxon>Marchantiidae</taxon>
        <taxon>Marchantiales</taxon>
        <taxon>Ricciaceae</taxon>
        <taxon>Riccia</taxon>
    </lineage>
</organism>